<evidence type="ECO:0000259" key="2">
    <source>
        <dbReference type="Pfam" id="PF01970"/>
    </source>
</evidence>
<gene>
    <name evidence="3" type="ORF">DFH01_14705</name>
</gene>
<feature type="transmembrane region" description="Helical" evidence="1">
    <location>
        <begin position="133"/>
        <end position="153"/>
    </location>
</feature>
<dbReference type="EMBL" id="QGNA01000003">
    <property type="protein sequence ID" value="PWS36849.1"/>
    <property type="molecule type" value="Genomic_DNA"/>
</dbReference>
<dbReference type="Pfam" id="PF01970">
    <property type="entry name" value="TctA"/>
    <property type="match status" value="1"/>
</dbReference>
<feature type="transmembrane region" description="Helical" evidence="1">
    <location>
        <begin position="195"/>
        <end position="215"/>
    </location>
</feature>
<dbReference type="InterPro" id="IPR002823">
    <property type="entry name" value="DUF112_TM"/>
</dbReference>
<feature type="transmembrane region" description="Helical" evidence="1">
    <location>
        <begin position="312"/>
        <end position="336"/>
    </location>
</feature>
<reference evidence="4" key="1">
    <citation type="submission" date="2018-05" db="EMBL/GenBank/DDBJ databases">
        <authorList>
            <person name="Du Z."/>
            <person name="Wang X."/>
        </authorList>
    </citation>
    <scope>NUCLEOTIDE SEQUENCE [LARGE SCALE GENOMIC DNA]</scope>
    <source>
        <strain evidence="4">CQN31</strain>
    </source>
</reference>
<feature type="transmembrane region" description="Helical" evidence="1">
    <location>
        <begin position="383"/>
        <end position="401"/>
    </location>
</feature>
<feature type="domain" description="DUF112" evidence="2">
    <location>
        <begin position="16"/>
        <end position="432"/>
    </location>
</feature>
<dbReference type="OrthoDB" id="7256204at2"/>
<keyword evidence="1" id="KW-0812">Transmembrane</keyword>
<proteinExistence type="predicted"/>
<keyword evidence="1" id="KW-1133">Transmembrane helix</keyword>
<evidence type="ECO:0000313" key="4">
    <source>
        <dbReference type="Proteomes" id="UP000245765"/>
    </source>
</evidence>
<accession>A0A317FFX0</accession>
<keyword evidence="1" id="KW-0472">Membrane</keyword>
<sequence length="497" mass="51702">MLGAGFAHVLQGGAIFHALWAVLIGIVVGALPGLTATMGVALLTTLTFSMGPNVAMLVLVCVYVGAIYGGSRSAILLNIPGTPASAASTLDGYPLARQGLAGRAMGISTLGSWLGTLFGTMILALFAPSFGEFALQFGSYEMFWVALFGIVIAGSLSGGDPLKGYIAGFLGLLVATVGQEANHAYPRFAFGNTDLAGGLGLLPVLVGVFGVAEVLNSMRGPAVKAVSSKMDSVIPHIRDVTQYWRTILRSGGLGTFIGAMPGLGEDIAAWTSYAAAKRASAEKEKFGKGSVEGLMAAETGESACVPGAIIPVLTLAVPGSAPAAVLMAAMMIHGLNPGPMLAITAPEFIYQIVAMLIIADMVKLVYGLVLVRPLLWVLLIPRARLMPIVFVLCTVGAFAITSRLFDIWVMLGAGLVGFILRELRFSMAPLVLGIVLGDLLDKNLLRGLTLSGGDLTPFFTRPISAVLCALTIFAALWSVPGLMGRLLAPFRRRPAPG</sequence>
<evidence type="ECO:0000313" key="3">
    <source>
        <dbReference type="EMBL" id="PWS36849.1"/>
    </source>
</evidence>
<dbReference type="PANTHER" id="PTHR35342:SF5">
    <property type="entry name" value="TRICARBOXYLIC TRANSPORT PROTEIN"/>
    <property type="match status" value="1"/>
</dbReference>
<feature type="transmembrane region" description="Helical" evidence="1">
    <location>
        <begin position="458"/>
        <end position="479"/>
    </location>
</feature>
<comment type="caution">
    <text evidence="3">The sequence shown here is derived from an EMBL/GenBank/DDBJ whole genome shotgun (WGS) entry which is preliminary data.</text>
</comment>
<keyword evidence="4" id="KW-1185">Reference proteome</keyword>
<protein>
    <submittedName>
        <fullName evidence="3">Transporter</fullName>
    </submittedName>
</protein>
<feature type="transmembrane region" description="Helical" evidence="1">
    <location>
        <begin position="107"/>
        <end position="127"/>
    </location>
</feature>
<feature type="transmembrane region" description="Helical" evidence="1">
    <location>
        <begin position="348"/>
        <end position="371"/>
    </location>
</feature>
<dbReference type="AlphaFoldDB" id="A0A317FFX0"/>
<feature type="transmembrane region" description="Helical" evidence="1">
    <location>
        <begin position="165"/>
        <end position="183"/>
    </location>
</feature>
<evidence type="ECO:0000256" key="1">
    <source>
        <dbReference type="SAM" id="Phobius"/>
    </source>
</evidence>
<name>A0A317FFX0_9PROT</name>
<dbReference type="PANTHER" id="PTHR35342">
    <property type="entry name" value="TRICARBOXYLIC TRANSPORT PROTEIN"/>
    <property type="match status" value="1"/>
</dbReference>
<feature type="transmembrane region" description="Helical" evidence="1">
    <location>
        <begin position="40"/>
        <end position="68"/>
    </location>
</feature>
<feature type="transmembrane region" description="Helical" evidence="1">
    <location>
        <begin position="12"/>
        <end position="34"/>
    </location>
</feature>
<dbReference type="Proteomes" id="UP000245765">
    <property type="component" value="Unassembled WGS sequence"/>
</dbReference>
<organism evidence="3 4">
    <name type="scientific">Falsiroseomonas bella</name>
    <dbReference type="NCBI Taxonomy" id="2184016"/>
    <lineage>
        <taxon>Bacteria</taxon>
        <taxon>Pseudomonadati</taxon>
        <taxon>Pseudomonadota</taxon>
        <taxon>Alphaproteobacteria</taxon>
        <taxon>Acetobacterales</taxon>
        <taxon>Roseomonadaceae</taxon>
        <taxon>Falsiroseomonas</taxon>
    </lineage>
</organism>